<keyword evidence="2" id="KW-0732">Signal</keyword>
<evidence type="ECO:0000313" key="3">
    <source>
        <dbReference type="EMBL" id="PIW16778.1"/>
    </source>
</evidence>
<evidence type="ECO:0000256" key="2">
    <source>
        <dbReference type="SAM" id="SignalP"/>
    </source>
</evidence>
<comment type="caution">
    <text evidence="3">The sequence shown here is derived from an EMBL/GenBank/DDBJ whole genome shotgun (WGS) entry which is preliminary data.</text>
</comment>
<dbReference type="PROSITE" id="PS51257">
    <property type="entry name" value="PROKAR_LIPOPROTEIN"/>
    <property type="match status" value="1"/>
</dbReference>
<feature type="signal peptide" evidence="2">
    <location>
        <begin position="1"/>
        <end position="25"/>
    </location>
</feature>
<dbReference type="EMBL" id="PFFQ01000035">
    <property type="protein sequence ID" value="PIW16778.1"/>
    <property type="molecule type" value="Genomic_DNA"/>
</dbReference>
<evidence type="ECO:0000313" key="4">
    <source>
        <dbReference type="Proteomes" id="UP000231019"/>
    </source>
</evidence>
<gene>
    <name evidence="3" type="ORF">COW36_11580</name>
</gene>
<organism evidence="3 4">
    <name type="scientific">bacterium (Candidatus Blackallbacteria) CG17_big_fil_post_rev_8_21_14_2_50_48_46</name>
    <dbReference type="NCBI Taxonomy" id="2014261"/>
    <lineage>
        <taxon>Bacteria</taxon>
        <taxon>Candidatus Blackallbacteria</taxon>
    </lineage>
</organism>
<proteinExistence type="predicted"/>
<protein>
    <recommendedName>
        <fullName evidence="5">Photosynthesis system II assembly factor Ycf48/Hcf136-like domain-containing protein</fullName>
    </recommendedName>
</protein>
<feature type="chain" id="PRO_5014941449" description="Photosynthesis system II assembly factor Ycf48/Hcf136-like domain-containing protein" evidence="2">
    <location>
        <begin position="26"/>
        <end position="450"/>
    </location>
</feature>
<dbReference type="SUPFAM" id="SSF110296">
    <property type="entry name" value="Oligoxyloglucan reducing end-specific cellobiohydrolase"/>
    <property type="match status" value="1"/>
</dbReference>
<name>A0A2M7G4G9_9BACT</name>
<dbReference type="AlphaFoldDB" id="A0A2M7G4G9"/>
<sequence>MQNFKLPSALLASALATLALSVSCASPTTPSGTPKASPSAASSSSPTSPSASANPSASASPDSSQPSTAPNMPSGWSLFTGSVPCSDKAAIWWDNDNKGFWGCGKSGNGGFSTTTDGGMTWTAQRKFDGIKVQGITRDPNGQLYISGQIGSGPVATVNESNPERMDYTELYARGKNAYTSVAQGEGVAVTSDGQILVDSLTGTTAVYSPGKNAAGKSWFANTCTGKDPSNFNPDASNMFCELHGVGEETMANPSATAYQITAVQAVNDKFYATGRKINEPAQVRMPSKLDGATFQFQTVQLQKSNQDGEMLDMVVWQNGRIVTVGTDQTSGAYLPLIYLCSEGKDCNTASSWQSIELDLHGFKYSDSARDGRAVDGSGDIIVVVGNFVPNSIGGWAVMSDDAGKTWKDLTPELTKLSPKGKLKNLYDVKVFASGKIMIYGEDNFVYQPSK</sequence>
<evidence type="ECO:0008006" key="5">
    <source>
        <dbReference type="Google" id="ProtNLM"/>
    </source>
</evidence>
<accession>A0A2M7G4G9</accession>
<feature type="compositionally biased region" description="Low complexity" evidence="1">
    <location>
        <begin position="24"/>
        <end position="70"/>
    </location>
</feature>
<dbReference type="Proteomes" id="UP000231019">
    <property type="component" value="Unassembled WGS sequence"/>
</dbReference>
<feature type="region of interest" description="Disordered" evidence="1">
    <location>
        <begin position="24"/>
        <end position="75"/>
    </location>
</feature>
<evidence type="ECO:0000256" key="1">
    <source>
        <dbReference type="SAM" id="MobiDB-lite"/>
    </source>
</evidence>
<reference evidence="3 4" key="1">
    <citation type="submission" date="2017-09" db="EMBL/GenBank/DDBJ databases">
        <title>Depth-based differentiation of microbial function through sediment-hosted aquifers and enrichment of novel symbionts in the deep terrestrial subsurface.</title>
        <authorList>
            <person name="Probst A.J."/>
            <person name="Ladd B."/>
            <person name="Jarett J.K."/>
            <person name="Geller-Mcgrath D.E."/>
            <person name="Sieber C.M."/>
            <person name="Emerson J.B."/>
            <person name="Anantharaman K."/>
            <person name="Thomas B.C."/>
            <person name="Malmstrom R."/>
            <person name="Stieglmeier M."/>
            <person name="Klingl A."/>
            <person name="Woyke T."/>
            <person name="Ryan C.M."/>
            <person name="Banfield J.F."/>
        </authorList>
    </citation>
    <scope>NUCLEOTIDE SEQUENCE [LARGE SCALE GENOMIC DNA]</scope>
    <source>
        <strain evidence="3">CG17_big_fil_post_rev_8_21_14_2_50_48_46</strain>
    </source>
</reference>